<dbReference type="GO" id="GO:0000813">
    <property type="term" value="C:ESCRT I complex"/>
    <property type="evidence" value="ECO:0007669"/>
    <property type="project" value="UniProtKB-UniRule"/>
</dbReference>
<comment type="similarity">
    <text evidence="5 6">Belongs to the VPS28 family.</text>
</comment>
<dbReference type="OrthoDB" id="2671at2759"/>
<accession>A0A0V1PVC7</accession>
<dbReference type="SUPFAM" id="SSF140111">
    <property type="entry name" value="Endosomal sorting complex assembly domain"/>
    <property type="match status" value="1"/>
</dbReference>
<feature type="domain" description="VPS28 N-terminal" evidence="9">
    <location>
        <begin position="21"/>
        <end position="149"/>
    </location>
</feature>
<organism evidence="10 11">
    <name type="scientific">Debaryomyces fabryi</name>
    <dbReference type="NCBI Taxonomy" id="58627"/>
    <lineage>
        <taxon>Eukaryota</taxon>
        <taxon>Fungi</taxon>
        <taxon>Dikarya</taxon>
        <taxon>Ascomycota</taxon>
        <taxon>Saccharomycotina</taxon>
        <taxon>Pichiomycetes</taxon>
        <taxon>Debaryomycetaceae</taxon>
        <taxon>Debaryomyces</taxon>
    </lineage>
</organism>
<evidence type="ECO:0000313" key="11">
    <source>
        <dbReference type="Proteomes" id="UP000054251"/>
    </source>
</evidence>
<dbReference type="EMBL" id="LMYN01000098">
    <property type="protein sequence ID" value="KSA00193.1"/>
    <property type="molecule type" value="Genomic_DNA"/>
</dbReference>
<feature type="domain" description="VPS28 C-terminal" evidence="8">
    <location>
        <begin position="175"/>
        <end position="280"/>
    </location>
</feature>
<dbReference type="PIRSF" id="PIRSF017535">
    <property type="entry name" value="VPS28"/>
    <property type="match status" value="1"/>
</dbReference>
<keyword evidence="11" id="KW-1185">Reference proteome</keyword>
<dbReference type="InterPro" id="IPR007143">
    <property type="entry name" value="Vps28"/>
</dbReference>
<dbReference type="RefSeq" id="XP_015466295.1">
    <property type="nucleotide sequence ID" value="XM_015612862.1"/>
</dbReference>
<keyword evidence="3 5" id="KW-0967">Endosome</keyword>
<evidence type="ECO:0000256" key="7">
    <source>
        <dbReference type="SAM" id="MobiDB-lite"/>
    </source>
</evidence>
<evidence type="ECO:0000259" key="8">
    <source>
        <dbReference type="PROSITE" id="PS51310"/>
    </source>
</evidence>
<evidence type="ECO:0000256" key="5">
    <source>
        <dbReference type="PIRNR" id="PIRNR017535"/>
    </source>
</evidence>
<feature type="region of interest" description="Disordered" evidence="7">
    <location>
        <begin position="153"/>
        <end position="175"/>
    </location>
</feature>
<dbReference type="Pfam" id="PF03997">
    <property type="entry name" value="VPS28"/>
    <property type="match status" value="1"/>
</dbReference>
<dbReference type="InterPro" id="IPR017898">
    <property type="entry name" value="VPS28_N"/>
</dbReference>
<evidence type="ECO:0000259" key="9">
    <source>
        <dbReference type="PROSITE" id="PS51313"/>
    </source>
</evidence>
<feature type="compositionally biased region" description="Polar residues" evidence="7">
    <location>
        <begin position="166"/>
        <end position="175"/>
    </location>
</feature>
<dbReference type="GeneID" id="26841042"/>
<evidence type="ECO:0000256" key="3">
    <source>
        <dbReference type="ARBA" id="ARBA00022753"/>
    </source>
</evidence>
<comment type="caution">
    <text evidence="10">The sequence shown here is derived from an EMBL/GenBank/DDBJ whole genome shotgun (WGS) entry which is preliminary data.</text>
</comment>
<dbReference type="InterPro" id="IPR037202">
    <property type="entry name" value="ESCRT_assembly_dom"/>
</dbReference>
<dbReference type="Gene3D" id="1.20.120.1130">
    <property type="match status" value="1"/>
</dbReference>
<evidence type="ECO:0000313" key="10">
    <source>
        <dbReference type="EMBL" id="KSA00193.1"/>
    </source>
</evidence>
<dbReference type="SUPFAM" id="SSF140427">
    <property type="entry name" value="VPS28 C-terminal domain-like"/>
    <property type="match status" value="1"/>
</dbReference>
<evidence type="ECO:0000256" key="2">
    <source>
        <dbReference type="ARBA" id="ARBA00022448"/>
    </source>
</evidence>
<comment type="subcellular location">
    <subcellularLocation>
        <location evidence="1">Endosome</location>
    </subcellularLocation>
</comment>
<sequence>MSGINPPPSYAPTSTSSYTPSNANHIKYHKEIDKSAVIKSPLHKNIYDSLAEIYSIITVMEMIEKSFLKDYITDKDKYTSTSLRLINQYQIIIKGFQEDQSKKTILADIIPGASVDNDDFPEILGNTYNLHAPLAIKRLQTGIPVTIEHLGTQVESSSHPTHDNRNANTSTNTKASGRLVAEVTGNFITCMDALKLNYKTKDQLHPLLSDLVVSLNDLVTMNDSNDENNGKTIEFPGKSKLISWLIKLNNLEDQELAQSDIDTFLNDLDLAYKNFYTSLE</sequence>
<dbReference type="GO" id="GO:0043328">
    <property type="term" value="P:protein transport to vacuole involved in ubiquitin-dependent protein catabolic process via the multivesicular body sorting pathway"/>
    <property type="evidence" value="ECO:0007669"/>
    <property type="project" value="TreeGrafter"/>
</dbReference>
<name>A0A0V1PVC7_9ASCO</name>
<proteinExistence type="inferred from homology"/>
<reference evidence="10 11" key="1">
    <citation type="submission" date="2015-11" db="EMBL/GenBank/DDBJ databases">
        <title>The genome of Debaryomyces fabryi.</title>
        <authorList>
            <person name="Tafer H."/>
            <person name="Lopandic K."/>
        </authorList>
    </citation>
    <scope>NUCLEOTIDE SEQUENCE [LARGE SCALE GENOMIC DNA]</scope>
    <source>
        <strain evidence="10 11">CBS 789</strain>
    </source>
</reference>
<dbReference type="PANTHER" id="PTHR12937:SF0">
    <property type="entry name" value="VACUOLAR PROTEIN SORTING-ASSOCIATED PROTEIN 28 HOMOLOG"/>
    <property type="match status" value="1"/>
</dbReference>
<dbReference type="InterPro" id="IPR038358">
    <property type="entry name" value="VPS28_N_sf"/>
</dbReference>
<dbReference type="GO" id="GO:0044877">
    <property type="term" value="F:protein-containing complex binding"/>
    <property type="evidence" value="ECO:0007669"/>
    <property type="project" value="TreeGrafter"/>
</dbReference>
<dbReference type="Gene3D" id="1.20.1440.200">
    <property type="match status" value="1"/>
</dbReference>
<evidence type="ECO:0000256" key="1">
    <source>
        <dbReference type="ARBA" id="ARBA00004177"/>
    </source>
</evidence>
<dbReference type="Proteomes" id="UP000054251">
    <property type="component" value="Unassembled WGS sequence"/>
</dbReference>
<dbReference type="InterPro" id="IPR037206">
    <property type="entry name" value="VPS28_C_sf"/>
</dbReference>
<dbReference type="PROSITE" id="PS51310">
    <property type="entry name" value="VPS28_C"/>
    <property type="match status" value="1"/>
</dbReference>
<keyword evidence="4 5" id="KW-0653">Protein transport</keyword>
<protein>
    <recommendedName>
        <fullName evidence="5">Vacuolar protein sorting-associated protein 28</fullName>
    </recommendedName>
    <alternativeName>
        <fullName evidence="5">ESCRT-I complex subunit VPS28</fullName>
    </alternativeName>
</protein>
<dbReference type="InterPro" id="IPR017899">
    <property type="entry name" value="VPS28_C"/>
</dbReference>
<keyword evidence="2 5" id="KW-0813">Transport</keyword>
<dbReference type="PANTHER" id="PTHR12937">
    <property type="entry name" value="VACUOLAR PROTEIN SORTING 28, ISOFORM 2 VPS28"/>
    <property type="match status" value="1"/>
</dbReference>
<dbReference type="AlphaFoldDB" id="A0A0V1PVC7"/>
<comment type="function">
    <text evidence="5">Component of the ESCRT-I complex (endosomal sorting complex required for transport I), a regulator of vesicular trafficking process.</text>
</comment>
<evidence type="ECO:0000256" key="4">
    <source>
        <dbReference type="ARBA" id="ARBA00022927"/>
    </source>
</evidence>
<gene>
    <name evidence="10" type="ORF">AC631_04033</name>
</gene>
<dbReference type="PROSITE" id="PS51313">
    <property type="entry name" value="VPS28_N"/>
    <property type="match status" value="1"/>
</dbReference>
<evidence type="ECO:0000256" key="6">
    <source>
        <dbReference type="PROSITE-ProRule" id="PRU00642"/>
    </source>
</evidence>